<evidence type="ECO:0000313" key="2">
    <source>
        <dbReference type="Proteomes" id="UP001465717"/>
    </source>
</evidence>
<organism evidence="1 2">
    <name type="scientific">Segatella sinensis</name>
    <dbReference type="NCBI Taxonomy" id="3085167"/>
    <lineage>
        <taxon>Bacteria</taxon>
        <taxon>Pseudomonadati</taxon>
        <taxon>Bacteroidota</taxon>
        <taxon>Bacteroidia</taxon>
        <taxon>Bacteroidales</taxon>
        <taxon>Prevotellaceae</taxon>
        <taxon>Segatella</taxon>
    </lineage>
</organism>
<gene>
    <name evidence="1" type="ORF">AAAT87_09835</name>
</gene>
<evidence type="ECO:0000313" key="1">
    <source>
        <dbReference type="EMBL" id="MEQ2508574.1"/>
    </source>
</evidence>
<keyword evidence="2" id="KW-1185">Reference proteome</keyword>
<protein>
    <submittedName>
        <fullName evidence="1">Uncharacterized protein</fullName>
    </submittedName>
</protein>
<sequence>MEKNKQLVMKVLKDMGYEPELDSDQDIRLCMEMKEFYFFMPDEEEECYVNIVLPQFTGIKEGKEILALATCNIMTRDMKLLKVYVEKNHESVSASCDFIYTDEDSLKQNIVCSMEVMSIVKTLYRRKCAELEN</sequence>
<dbReference type="RefSeq" id="WP_349226303.1">
    <property type="nucleotide sequence ID" value="NZ_JBBNFG020000004.1"/>
</dbReference>
<comment type="caution">
    <text evidence="1">The sequence shown here is derived from an EMBL/GenBank/DDBJ whole genome shotgun (WGS) entry which is preliminary data.</text>
</comment>
<reference evidence="1 2" key="1">
    <citation type="submission" date="2024-04" db="EMBL/GenBank/DDBJ databases">
        <title>Human intestinal bacterial collection.</title>
        <authorList>
            <person name="Pauvert C."/>
            <person name="Hitch T.C.A."/>
            <person name="Clavel T."/>
        </authorList>
    </citation>
    <scope>NUCLEOTIDE SEQUENCE [LARGE SCALE GENOMIC DNA]</scope>
    <source>
        <strain evidence="1 2">CLA-AA-H174</strain>
    </source>
</reference>
<accession>A0ABV1G002</accession>
<proteinExistence type="predicted"/>
<dbReference type="Proteomes" id="UP001465717">
    <property type="component" value="Unassembled WGS sequence"/>
</dbReference>
<name>A0ABV1G002_9BACT</name>
<dbReference type="EMBL" id="JBBNGE010000032">
    <property type="protein sequence ID" value="MEQ2508574.1"/>
    <property type="molecule type" value="Genomic_DNA"/>
</dbReference>